<reference evidence="2" key="1">
    <citation type="journal article" date="2021" name="Nat. Commun.">
        <title>Genetic determinants of endophytism in the Arabidopsis root mycobiome.</title>
        <authorList>
            <person name="Mesny F."/>
            <person name="Miyauchi S."/>
            <person name="Thiergart T."/>
            <person name="Pickel B."/>
            <person name="Atanasova L."/>
            <person name="Karlsson M."/>
            <person name="Huettel B."/>
            <person name="Barry K.W."/>
            <person name="Haridas S."/>
            <person name="Chen C."/>
            <person name="Bauer D."/>
            <person name="Andreopoulos W."/>
            <person name="Pangilinan J."/>
            <person name="LaButti K."/>
            <person name="Riley R."/>
            <person name="Lipzen A."/>
            <person name="Clum A."/>
            <person name="Drula E."/>
            <person name="Henrissat B."/>
            <person name="Kohler A."/>
            <person name="Grigoriev I.V."/>
            <person name="Martin F.M."/>
            <person name="Hacquard S."/>
        </authorList>
    </citation>
    <scope>NUCLEOTIDE SEQUENCE</scope>
    <source>
        <strain evidence="2">MPI-SDFR-AT-0073</strain>
    </source>
</reference>
<dbReference type="OrthoDB" id="4993731at2759"/>
<evidence type="ECO:0000313" key="3">
    <source>
        <dbReference type="Proteomes" id="UP000758603"/>
    </source>
</evidence>
<accession>A0A9P8UVS0</accession>
<evidence type="ECO:0000256" key="1">
    <source>
        <dbReference type="SAM" id="MobiDB-lite"/>
    </source>
</evidence>
<dbReference type="GeneID" id="70135096"/>
<proteinExistence type="predicted"/>
<dbReference type="EMBL" id="JAGPXC010000001">
    <property type="protein sequence ID" value="KAH6659426.1"/>
    <property type="molecule type" value="Genomic_DNA"/>
</dbReference>
<sequence length="335" mass="38396">MVPVTRSASKNHSRKSSKATSSVRKRTRAAPQSKTPKNPATRRDKHVNTAAKPPPPPKPEANARENPPGGPVLEWYSVEGSEFQDAAELLELIDILRHVRRHPGCRVILRQESKETPTPEFFVIEWHNNNGRTKFLESEESKRFMQIVEENRVRRTLLMHLPYKGGFGVFYGTFFLPYNLREVLTVYFPASLSDAVTNSLNRVKGPETWGGPMSGYTIEHPLRTPWEGLLRKEHGWADGIVEYRGQPARRMIYIFKWLDELAQQRYKQEARGANRRACDGRIISGYMDAFLDELEELGMLGYESQNVDFFEISEHYFLGDPGYIKCVNDSLDPPS</sequence>
<gene>
    <name evidence="2" type="ORF">BKA67DRAFT_652657</name>
</gene>
<comment type="caution">
    <text evidence="2">The sequence shown here is derived from an EMBL/GenBank/DDBJ whole genome shotgun (WGS) entry which is preliminary data.</text>
</comment>
<keyword evidence="3" id="KW-1185">Reference proteome</keyword>
<organism evidence="2 3">
    <name type="scientific">Truncatella angustata</name>
    <dbReference type="NCBI Taxonomy" id="152316"/>
    <lineage>
        <taxon>Eukaryota</taxon>
        <taxon>Fungi</taxon>
        <taxon>Dikarya</taxon>
        <taxon>Ascomycota</taxon>
        <taxon>Pezizomycotina</taxon>
        <taxon>Sordariomycetes</taxon>
        <taxon>Xylariomycetidae</taxon>
        <taxon>Amphisphaeriales</taxon>
        <taxon>Sporocadaceae</taxon>
        <taxon>Truncatella</taxon>
    </lineage>
</organism>
<feature type="compositionally biased region" description="Basic residues" evidence="1">
    <location>
        <begin position="9"/>
        <end position="28"/>
    </location>
</feature>
<dbReference type="RefSeq" id="XP_045963557.1">
    <property type="nucleotide sequence ID" value="XM_046106205.1"/>
</dbReference>
<feature type="region of interest" description="Disordered" evidence="1">
    <location>
        <begin position="1"/>
        <end position="73"/>
    </location>
</feature>
<evidence type="ECO:0000313" key="2">
    <source>
        <dbReference type="EMBL" id="KAH6659426.1"/>
    </source>
</evidence>
<dbReference type="Proteomes" id="UP000758603">
    <property type="component" value="Unassembled WGS sequence"/>
</dbReference>
<protein>
    <submittedName>
        <fullName evidence="2">Uncharacterized protein</fullName>
    </submittedName>
</protein>
<dbReference type="AlphaFoldDB" id="A0A9P8UVS0"/>
<name>A0A9P8UVS0_9PEZI</name>